<evidence type="ECO:0000313" key="2">
    <source>
        <dbReference type="Proteomes" id="UP000324222"/>
    </source>
</evidence>
<dbReference type="Proteomes" id="UP000324222">
    <property type="component" value="Unassembled WGS sequence"/>
</dbReference>
<dbReference type="EMBL" id="VSRR010008075">
    <property type="protein sequence ID" value="MPC48047.1"/>
    <property type="molecule type" value="Genomic_DNA"/>
</dbReference>
<gene>
    <name evidence="1" type="ORF">E2C01_041812</name>
</gene>
<protein>
    <submittedName>
        <fullName evidence="1">Uncharacterized protein</fullName>
    </submittedName>
</protein>
<name>A0A5B7FRP8_PORTR</name>
<evidence type="ECO:0000313" key="1">
    <source>
        <dbReference type="EMBL" id="MPC48047.1"/>
    </source>
</evidence>
<proteinExistence type="predicted"/>
<comment type="caution">
    <text evidence="1">The sequence shown here is derived from an EMBL/GenBank/DDBJ whole genome shotgun (WGS) entry which is preliminary data.</text>
</comment>
<reference evidence="1 2" key="1">
    <citation type="submission" date="2019-05" db="EMBL/GenBank/DDBJ databases">
        <title>Another draft genome of Portunus trituberculatus and its Hox gene families provides insights of decapod evolution.</title>
        <authorList>
            <person name="Jeong J.-H."/>
            <person name="Song I."/>
            <person name="Kim S."/>
            <person name="Choi T."/>
            <person name="Kim D."/>
            <person name="Ryu S."/>
            <person name="Kim W."/>
        </authorList>
    </citation>
    <scope>NUCLEOTIDE SEQUENCE [LARGE SCALE GENOMIC DNA]</scope>
    <source>
        <tissue evidence="1">Muscle</tissue>
    </source>
</reference>
<organism evidence="1 2">
    <name type="scientific">Portunus trituberculatus</name>
    <name type="common">Swimming crab</name>
    <name type="synonym">Neptunus trituberculatus</name>
    <dbReference type="NCBI Taxonomy" id="210409"/>
    <lineage>
        <taxon>Eukaryota</taxon>
        <taxon>Metazoa</taxon>
        <taxon>Ecdysozoa</taxon>
        <taxon>Arthropoda</taxon>
        <taxon>Crustacea</taxon>
        <taxon>Multicrustacea</taxon>
        <taxon>Malacostraca</taxon>
        <taxon>Eumalacostraca</taxon>
        <taxon>Eucarida</taxon>
        <taxon>Decapoda</taxon>
        <taxon>Pleocyemata</taxon>
        <taxon>Brachyura</taxon>
        <taxon>Eubrachyura</taxon>
        <taxon>Portunoidea</taxon>
        <taxon>Portunidae</taxon>
        <taxon>Portuninae</taxon>
        <taxon>Portunus</taxon>
    </lineage>
</organism>
<sequence>MKYQKTKHLMPVCLMSGLCRMDTLSTVTTSSGERDVDRAKSKMAKNKRYFNKSHQKEMQDMALVSKSCDIIIARSPGDAGIVDLANDCYMVGSLHTDLYVGGPPRPSTASLLIQQEVHNEAFFPEDKKHNLTIHLS</sequence>
<accession>A0A5B7FRP8</accession>
<keyword evidence="2" id="KW-1185">Reference proteome</keyword>
<dbReference type="AlphaFoldDB" id="A0A5B7FRP8"/>